<keyword evidence="2" id="KW-0233">DNA recombination</keyword>
<dbReference type="EMBL" id="BMGS01000015">
    <property type="protein sequence ID" value="GGG60039.1"/>
    <property type="molecule type" value="Genomic_DNA"/>
</dbReference>
<gene>
    <name evidence="5" type="ORF">GCM10011378_40030</name>
</gene>
<name>A0ABQ1X6M7_9BACT</name>
<dbReference type="CDD" id="cd03768">
    <property type="entry name" value="SR_ResInv"/>
    <property type="match status" value="1"/>
</dbReference>
<evidence type="ECO:0000256" key="3">
    <source>
        <dbReference type="SAM" id="MobiDB-lite"/>
    </source>
</evidence>
<dbReference type="InterPro" id="IPR050639">
    <property type="entry name" value="SSR_resolvase"/>
</dbReference>
<dbReference type="Gene3D" id="3.40.50.1390">
    <property type="entry name" value="Resolvase, N-terminal catalytic domain"/>
    <property type="match status" value="1"/>
</dbReference>
<keyword evidence="1" id="KW-0238">DNA-binding</keyword>
<dbReference type="Proteomes" id="UP000601361">
    <property type="component" value="Unassembled WGS sequence"/>
</dbReference>
<dbReference type="InterPro" id="IPR006119">
    <property type="entry name" value="Resolv_N"/>
</dbReference>
<dbReference type="PROSITE" id="PS51736">
    <property type="entry name" value="RECOMBINASES_3"/>
    <property type="match status" value="1"/>
</dbReference>
<dbReference type="SUPFAM" id="SSF53041">
    <property type="entry name" value="Resolvase-like"/>
    <property type="match status" value="1"/>
</dbReference>
<keyword evidence="6" id="KW-1185">Reference proteome</keyword>
<dbReference type="Pfam" id="PF00239">
    <property type="entry name" value="Resolvase"/>
    <property type="match status" value="1"/>
</dbReference>
<evidence type="ECO:0000256" key="1">
    <source>
        <dbReference type="ARBA" id="ARBA00023125"/>
    </source>
</evidence>
<organism evidence="5 6">
    <name type="scientific">Hymenobacter glacieicola</name>
    <dbReference type="NCBI Taxonomy" id="1562124"/>
    <lineage>
        <taxon>Bacteria</taxon>
        <taxon>Pseudomonadati</taxon>
        <taxon>Bacteroidota</taxon>
        <taxon>Cytophagia</taxon>
        <taxon>Cytophagales</taxon>
        <taxon>Hymenobacteraceae</taxon>
        <taxon>Hymenobacter</taxon>
    </lineage>
</organism>
<evidence type="ECO:0000313" key="5">
    <source>
        <dbReference type="EMBL" id="GGG60039.1"/>
    </source>
</evidence>
<evidence type="ECO:0000256" key="2">
    <source>
        <dbReference type="ARBA" id="ARBA00023172"/>
    </source>
</evidence>
<dbReference type="RefSeq" id="WP_229728879.1">
    <property type="nucleotide sequence ID" value="NZ_BMGS01000015.1"/>
</dbReference>
<reference evidence="6" key="1">
    <citation type="journal article" date="2019" name="Int. J. Syst. Evol. Microbiol.">
        <title>The Global Catalogue of Microorganisms (GCM) 10K type strain sequencing project: providing services to taxonomists for standard genome sequencing and annotation.</title>
        <authorList>
            <consortium name="The Broad Institute Genomics Platform"/>
            <consortium name="The Broad Institute Genome Sequencing Center for Infectious Disease"/>
            <person name="Wu L."/>
            <person name="Ma J."/>
        </authorList>
    </citation>
    <scope>NUCLEOTIDE SEQUENCE [LARGE SCALE GENOMIC DNA]</scope>
    <source>
        <strain evidence="6">CGMCC 1.12990</strain>
    </source>
</reference>
<proteinExistence type="predicted"/>
<feature type="domain" description="Resolvase/invertase-type recombinase catalytic" evidence="4">
    <location>
        <begin position="1"/>
        <end position="87"/>
    </location>
</feature>
<dbReference type="PANTHER" id="PTHR30461:SF2">
    <property type="entry name" value="SERINE RECOMBINASE PINE-RELATED"/>
    <property type="match status" value="1"/>
</dbReference>
<feature type="region of interest" description="Disordered" evidence="3">
    <location>
        <begin position="87"/>
        <end position="106"/>
    </location>
</feature>
<evidence type="ECO:0000313" key="6">
    <source>
        <dbReference type="Proteomes" id="UP000601361"/>
    </source>
</evidence>
<dbReference type="InterPro" id="IPR036162">
    <property type="entry name" value="Resolvase-like_N_sf"/>
</dbReference>
<accession>A0ABQ1X6M7</accession>
<sequence>MLGLLRAGDTVTVNCLSRLGRKTAHVIRLAAYFSKKGVGFVSLDLGIDPDTPAGRMVLRVFAALAEFERESNGKRRQADIELAKLQGKHMGRPSGVGGEKLRQRLR</sequence>
<comment type="caution">
    <text evidence="5">The sequence shown here is derived from an EMBL/GenBank/DDBJ whole genome shotgun (WGS) entry which is preliminary data.</text>
</comment>
<evidence type="ECO:0000259" key="4">
    <source>
        <dbReference type="PROSITE" id="PS51736"/>
    </source>
</evidence>
<dbReference type="PANTHER" id="PTHR30461">
    <property type="entry name" value="DNA-INVERTASE FROM LAMBDOID PROPHAGE"/>
    <property type="match status" value="1"/>
</dbReference>
<protein>
    <recommendedName>
        <fullName evidence="4">Resolvase/invertase-type recombinase catalytic domain-containing protein</fullName>
    </recommendedName>
</protein>